<evidence type="ECO:0000256" key="3">
    <source>
        <dbReference type="ARBA" id="ARBA00004663"/>
    </source>
</evidence>
<dbReference type="GO" id="GO:0008818">
    <property type="term" value="F:cobalamin 5'-phosphate synthase activity"/>
    <property type="evidence" value="ECO:0007669"/>
    <property type="project" value="UniProtKB-UniRule"/>
</dbReference>
<evidence type="ECO:0000256" key="11">
    <source>
        <dbReference type="ARBA" id="ARBA00022842"/>
    </source>
</evidence>
<evidence type="ECO:0000256" key="6">
    <source>
        <dbReference type="ARBA" id="ARBA00015850"/>
    </source>
</evidence>
<name>A8MC52_CALMQ</name>
<evidence type="ECO:0000256" key="16">
    <source>
        <dbReference type="ARBA" id="ARBA00032853"/>
    </source>
</evidence>
<dbReference type="HOGENOM" id="CLU_057426_2_0_2"/>
<evidence type="ECO:0000313" key="20">
    <source>
        <dbReference type="EMBL" id="ABW01358.1"/>
    </source>
</evidence>
<evidence type="ECO:0000256" key="2">
    <source>
        <dbReference type="ARBA" id="ARBA00004651"/>
    </source>
</evidence>
<comment type="pathway">
    <text evidence="3 19">Cofactor biosynthesis; adenosylcobalamin biosynthesis; adenosylcobalamin from cob(II)yrinate a,c-diamide: step 7/7.</text>
</comment>
<comment type="catalytic activity">
    <reaction evidence="18 19">
        <text>alpha-ribazole 5'-phosphate + adenosylcob(III)inamide-GDP = adenosylcob(III)alamin 5'-phosphate + GMP + H(+)</text>
        <dbReference type="Rhea" id="RHEA:23560"/>
        <dbReference type="ChEBI" id="CHEBI:15378"/>
        <dbReference type="ChEBI" id="CHEBI:57918"/>
        <dbReference type="ChEBI" id="CHEBI:58115"/>
        <dbReference type="ChEBI" id="CHEBI:60487"/>
        <dbReference type="ChEBI" id="CHEBI:60493"/>
        <dbReference type="EC" id="2.7.8.26"/>
    </reaction>
</comment>
<comment type="catalytic activity">
    <reaction evidence="17 19">
        <text>alpha-ribazole + adenosylcob(III)inamide-GDP = adenosylcob(III)alamin + GMP + H(+)</text>
        <dbReference type="Rhea" id="RHEA:16049"/>
        <dbReference type="ChEBI" id="CHEBI:10329"/>
        <dbReference type="ChEBI" id="CHEBI:15378"/>
        <dbReference type="ChEBI" id="CHEBI:18408"/>
        <dbReference type="ChEBI" id="CHEBI:58115"/>
        <dbReference type="ChEBI" id="CHEBI:60487"/>
        <dbReference type="EC" id="2.7.8.26"/>
    </reaction>
</comment>
<keyword evidence="8 19" id="KW-0169">Cobalamin biosynthesis</keyword>
<evidence type="ECO:0000256" key="13">
    <source>
        <dbReference type="ARBA" id="ARBA00023136"/>
    </source>
</evidence>
<evidence type="ECO:0000256" key="17">
    <source>
        <dbReference type="ARBA" id="ARBA00048623"/>
    </source>
</evidence>
<evidence type="ECO:0000256" key="1">
    <source>
        <dbReference type="ARBA" id="ARBA00001946"/>
    </source>
</evidence>
<comment type="function">
    <text evidence="14 19">Joins adenosylcobinamide-GDP and alpha-ribazole to generate adenosylcobalamin (Ado-cobalamin). Also synthesizes adenosylcobalamin 5'-phosphate from adenosylcobinamide-GDP and alpha-ribazole 5'-phosphate.</text>
</comment>
<evidence type="ECO:0000256" key="5">
    <source>
        <dbReference type="ARBA" id="ARBA00013200"/>
    </source>
</evidence>
<dbReference type="EMBL" id="CP000852">
    <property type="protein sequence ID" value="ABW01358.1"/>
    <property type="molecule type" value="Genomic_DNA"/>
</dbReference>
<keyword evidence="7 19" id="KW-1003">Cell membrane</keyword>
<feature type="transmembrane region" description="Helical" evidence="19">
    <location>
        <begin position="223"/>
        <end position="246"/>
    </location>
</feature>
<feature type="transmembrane region" description="Helical" evidence="19">
    <location>
        <begin position="99"/>
        <end position="118"/>
    </location>
</feature>
<evidence type="ECO:0000256" key="4">
    <source>
        <dbReference type="ARBA" id="ARBA00010561"/>
    </source>
</evidence>
<dbReference type="GO" id="GO:0009236">
    <property type="term" value="P:cobalamin biosynthetic process"/>
    <property type="evidence" value="ECO:0007669"/>
    <property type="project" value="UniProtKB-UniRule"/>
</dbReference>
<keyword evidence="13 19" id="KW-0472">Membrane</keyword>
<keyword evidence="10 19" id="KW-0812">Transmembrane</keyword>
<evidence type="ECO:0000313" key="21">
    <source>
        <dbReference type="Proteomes" id="UP000001137"/>
    </source>
</evidence>
<evidence type="ECO:0000256" key="15">
    <source>
        <dbReference type="ARBA" id="ARBA00032605"/>
    </source>
</evidence>
<dbReference type="InterPro" id="IPR003805">
    <property type="entry name" value="CobS"/>
</dbReference>
<sequence length="249" mass="26736">MGFRGLISFLTIIPAGGKFEYAPRYFYLVPLIGLIEGLIAASPLLISKPIGAALSTALTYLINGFQHMDGFLDFGEALLTGRRGEEAVRVLKDPHRGSFALTLGLIDVLLVYSSLLSMGKETLITLPITEAAAAYVMFTTAYLGKPSEGGLGRLFIIEAKGNVKLTSSTLLYAAIIVAVPLLYHWGALIILITITVNALISELVALLTVKLSHSRLGFVNGDVLGFSFELSKVTLLTIYSALGYLLTVH</sequence>
<feature type="transmembrane region" description="Helical" evidence="19">
    <location>
        <begin position="124"/>
        <end position="144"/>
    </location>
</feature>
<evidence type="ECO:0000256" key="14">
    <source>
        <dbReference type="ARBA" id="ARBA00025228"/>
    </source>
</evidence>
<dbReference type="KEGG" id="cma:Cmaq_0513"/>
<keyword evidence="11 19" id="KW-0460">Magnesium</keyword>
<evidence type="ECO:0000256" key="8">
    <source>
        <dbReference type="ARBA" id="ARBA00022573"/>
    </source>
</evidence>
<comment type="similarity">
    <text evidence="4 19">Belongs to the CobS family.</text>
</comment>
<evidence type="ECO:0000256" key="19">
    <source>
        <dbReference type="HAMAP-Rule" id="MF_00719"/>
    </source>
</evidence>
<keyword evidence="12 19" id="KW-1133">Transmembrane helix</keyword>
<comment type="cofactor">
    <cofactor evidence="1 19">
        <name>Mg(2+)</name>
        <dbReference type="ChEBI" id="CHEBI:18420"/>
    </cofactor>
</comment>
<dbReference type="GO" id="GO:0051073">
    <property type="term" value="F:adenosylcobinamide-GDP ribazoletransferase activity"/>
    <property type="evidence" value="ECO:0007669"/>
    <property type="project" value="UniProtKB-UniRule"/>
</dbReference>
<reference evidence="20 21" key="1">
    <citation type="submission" date="2007-10" db="EMBL/GenBank/DDBJ databases">
        <title>Complete sequence of Caldivirga maquilingensis IC-167.</title>
        <authorList>
            <consortium name="US DOE Joint Genome Institute"/>
            <person name="Copeland A."/>
            <person name="Lucas S."/>
            <person name="Lapidus A."/>
            <person name="Barry K."/>
            <person name="Glavina del Rio T."/>
            <person name="Dalin E."/>
            <person name="Tice H."/>
            <person name="Pitluck S."/>
            <person name="Saunders E."/>
            <person name="Brettin T."/>
            <person name="Bruce D."/>
            <person name="Detter J.C."/>
            <person name="Han C."/>
            <person name="Schmutz J."/>
            <person name="Larimer F."/>
            <person name="Land M."/>
            <person name="Hauser L."/>
            <person name="Kyrpides N."/>
            <person name="Ivanova N."/>
            <person name="Biddle J.F."/>
            <person name="Zhang Z."/>
            <person name="Fitz-Gibbon S.T."/>
            <person name="Lowe T.M."/>
            <person name="Saltikov C."/>
            <person name="House C.H."/>
            <person name="Richardson P."/>
        </authorList>
    </citation>
    <scope>NUCLEOTIDE SEQUENCE [LARGE SCALE GENOMIC DNA]</scope>
    <source>
        <strain evidence="21">ATCC 700844 / DSM 13496 / JCM 10307 / IC-167</strain>
    </source>
</reference>
<evidence type="ECO:0000256" key="7">
    <source>
        <dbReference type="ARBA" id="ARBA00022475"/>
    </source>
</evidence>
<dbReference type="eggNOG" id="arCOG04338">
    <property type="taxonomic scope" value="Archaea"/>
</dbReference>
<comment type="subcellular location">
    <subcellularLocation>
        <location evidence="2 19">Cell membrane</location>
        <topology evidence="2 19">Multi-pass membrane protein</topology>
    </subcellularLocation>
</comment>
<dbReference type="Pfam" id="PF02654">
    <property type="entry name" value="CobS"/>
    <property type="match status" value="1"/>
</dbReference>
<feature type="transmembrane region" description="Helical" evidence="19">
    <location>
        <begin position="165"/>
        <end position="183"/>
    </location>
</feature>
<keyword evidence="9 19" id="KW-0808">Transferase</keyword>
<accession>A8MC52</accession>
<dbReference type="STRING" id="397948.Cmaq_0513"/>
<evidence type="ECO:0000256" key="10">
    <source>
        <dbReference type="ARBA" id="ARBA00022692"/>
    </source>
</evidence>
<evidence type="ECO:0000256" key="18">
    <source>
        <dbReference type="ARBA" id="ARBA00049504"/>
    </source>
</evidence>
<proteinExistence type="inferred from homology"/>
<evidence type="ECO:0000256" key="12">
    <source>
        <dbReference type="ARBA" id="ARBA00022989"/>
    </source>
</evidence>
<dbReference type="AlphaFoldDB" id="A8MC52"/>
<dbReference type="PANTHER" id="PTHR34148:SF1">
    <property type="entry name" value="ADENOSYLCOBINAMIDE-GDP RIBAZOLETRANSFERASE"/>
    <property type="match status" value="1"/>
</dbReference>
<organism evidence="20 21">
    <name type="scientific">Caldivirga maquilingensis (strain ATCC 700844 / DSM 13496 / JCM 10307 / IC-167)</name>
    <dbReference type="NCBI Taxonomy" id="397948"/>
    <lineage>
        <taxon>Archaea</taxon>
        <taxon>Thermoproteota</taxon>
        <taxon>Thermoprotei</taxon>
        <taxon>Thermoproteales</taxon>
        <taxon>Thermoproteaceae</taxon>
        <taxon>Caldivirga</taxon>
    </lineage>
</organism>
<dbReference type="UniPathway" id="UPA00148">
    <property type="reaction ID" value="UER00238"/>
</dbReference>
<feature type="transmembrane region" description="Helical" evidence="19">
    <location>
        <begin position="27"/>
        <end position="46"/>
    </location>
</feature>
<feature type="transmembrane region" description="Helical" evidence="19">
    <location>
        <begin position="189"/>
        <end position="211"/>
    </location>
</feature>
<dbReference type="Proteomes" id="UP000001137">
    <property type="component" value="Chromosome"/>
</dbReference>
<dbReference type="EC" id="2.7.8.26" evidence="5 19"/>
<evidence type="ECO:0000256" key="9">
    <source>
        <dbReference type="ARBA" id="ARBA00022679"/>
    </source>
</evidence>
<dbReference type="GO" id="GO:0005886">
    <property type="term" value="C:plasma membrane"/>
    <property type="evidence" value="ECO:0007669"/>
    <property type="project" value="UniProtKB-SubCell"/>
</dbReference>
<dbReference type="HAMAP" id="MF_00719">
    <property type="entry name" value="CobS"/>
    <property type="match status" value="1"/>
</dbReference>
<dbReference type="PANTHER" id="PTHR34148">
    <property type="entry name" value="ADENOSYLCOBINAMIDE-GDP RIBAZOLETRANSFERASE"/>
    <property type="match status" value="1"/>
</dbReference>
<protein>
    <recommendedName>
        <fullName evidence="6 19">Adenosylcobinamide-GDP ribazoletransferase</fullName>
        <ecNumber evidence="5 19">2.7.8.26</ecNumber>
    </recommendedName>
    <alternativeName>
        <fullName evidence="16 19">Cobalamin synthase</fullName>
    </alternativeName>
    <alternativeName>
        <fullName evidence="15 19">Cobalamin-5'-phosphate synthase</fullName>
    </alternativeName>
</protein>
<keyword evidence="21" id="KW-1185">Reference proteome</keyword>
<gene>
    <name evidence="19" type="primary">cobS</name>
    <name evidence="20" type="ordered locus">Cmaq_0513</name>
</gene>